<dbReference type="InterPro" id="IPR036961">
    <property type="entry name" value="Kinesin_motor_dom_sf"/>
</dbReference>
<dbReference type="Proteomes" id="UP001367508">
    <property type="component" value="Unassembled WGS sequence"/>
</dbReference>
<dbReference type="SUPFAM" id="SSF52540">
    <property type="entry name" value="P-loop containing nucleoside triphosphate hydrolases"/>
    <property type="match status" value="1"/>
</dbReference>
<dbReference type="EMBL" id="JAYMYQ010000001">
    <property type="protein sequence ID" value="KAK7362479.1"/>
    <property type="molecule type" value="Genomic_DNA"/>
</dbReference>
<comment type="similarity">
    <text evidence="2">Belongs to the TRAFAC class myosin-kinesin ATPase superfamily. Kinesin family.</text>
</comment>
<dbReference type="GO" id="GO:0005524">
    <property type="term" value="F:ATP binding"/>
    <property type="evidence" value="ECO:0007669"/>
    <property type="project" value="InterPro"/>
</dbReference>
<dbReference type="GO" id="GO:0007018">
    <property type="term" value="P:microtubule-based movement"/>
    <property type="evidence" value="ECO:0007669"/>
    <property type="project" value="InterPro"/>
</dbReference>
<feature type="domain" description="Kinesin motor" evidence="3">
    <location>
        <begin position="62"/>
        <end position="175"/>
    </location>
</feature>
<dbReference type="InterPro" id="IPR027640">
    <property type="entry name" value="Kinesin-like_fam"/>
</dbReference>
<protein>
    <recommendedName>
        <fullName evidence="3">Kinesin motor domain-containing protein</fullName>
    </recommendedName>
</protein>
<proteinExistence type="inferred from homology"/>
<dbReference type="GO" id="GO:0003777">
    <property type="term" value="F:microtubule motor activity"/>
    <property type="evidence" value="ECO:0007669"/>
    <property type="project" value="InterPro"/>
</dbReference>
<dbReference type="PANTHER" id="PTHR47972:SF2">
    <property type="entry name" value="KINESIN-LIKE PROTEIN KIN-14S"/>
    <property type="match status" value="1"/>
</dbReference>
<comment type="caution">
    <text evidence="2">Lacks conserved residue(s) required for the propagation of feature annotation.</text>
</comment>
<evidence type="ECO:0000259" key="3">
    <source>
        <dbReference type="PROSITE" id="PS50067"/>
    </source>
</evidence>
<organism evidence="4 5">
    <name type="scientific">Canavalia gladiata</name>
    <name type="common">Sword bean</name>
    <name type="synonym">Dolichos gladiatus</name>
    <dbReference type="NCBI Taxonomy" id="3824"/>
    <lineage>
        <taxon>Eukaryota</taxon>
        <taxon>Viridiplantae</taxon>
        <taxon>Streptophyta</taxon>
        <taxon>Embryophyta</taxon>
        <taxon>Tracheophyta</taxon>
        <taxon>Spermatophyta</taxon>
        <taxon>Magnoliopsida</taxon>
        <taxon>eudicotyledons</taxon>
        <taxon>Gunneridae</taxon>
        <taxon>Pentapetalae</taxon>
        <taxon>rosids</taxon>
        <taxon>fabids</taxon>
        <taxon>Fabales</taxon>
        <taxon>Fabaceae</taxon>
        <taxon>Papilionoideae</taxon>
        <taxon>50 kb inversion clade</taxon>
        <taxon>NPAAA clade</taxon>
        <taxon>indigoferoid/millettioid clade</taxon>
        <taxon>Phaseoleae</taxon>
        <taxon>Canavalia</taxon>
    </lineage>
</organism>
<dbReference type="PANTHER" id="PTHR47972">
    <property type="entry name" value="KINESIN-LIKE PROTEIN KLP-3"/>
    <property type="match status" value="1"/>
</dbReference>
<dbReference type="Gene3D" id="3.40.850.10">
    <property type="entry name" value="Kinesin motor domain"/>
    <property type="match status" value="1"/>
</dbReference>
<dbReference type="GO" id="GO:0008017">
    <property type="term" value="F:microtubule binding"/>
    <property type="evidence" value="ECO:0007669"/>
    <property type="project" value="InterPro"/>
</dbReference>
<dbReference type="GO" id="GO:0015630">
    <property type="term" value="C:microtubule cytoskeleton"/>
    <property type="evidence" value="ECO:0007669"/>
    <property type="project" value="TreeGrafter"/>
</dbReference>
<keyword evidence="1" id="KW-0505">Motor protein</keyword>
<accession>A0AAN9R980</accession>
<dbReference type="Pfam" id="PF00225">
    <property type="entry name" value="Kinesin"/>
    <property type="match status" value="1"/>
</dbReference>
<dbReference type="InterPro" id="IPR027417">
    <property type="entry name" value="P-loop_NTPase"/>
</dbReference>
<dbReference type="InterPro" id="IPR001752">
    <property type="entry name" value="Kinesin_motor_dom"/>
</dbReference>
<name>A0AAN9R980_CANGL</name>
<sequence>MHGASPSRDTTGNPIIIRKLDQFVIHCNFKPLSESQSNIADKTCEIDNALAQLDNETSGYMDENEFCRRRPLNANEITNGSAVSVVSFDSSPNDIQVIRSDSYKKQFKFDHVFRPEGNQDAVSAQTKPIVISVLGGYHVGIFAYGQIGTSKTFDDGGNTSIMLVARFSLVQKGWS</sequence>
<dbReference type="AlphaFoldDB" id="A0AAN9R980"/>
<evidence type="ECO:0000313" key="5">
    <source>
        <dbReference type="Proteomes" id="UP001367508"/>
    </source>
</evidence>
<evidence type="ECO:0000313" key="4">
    <source>
        <dbReference type="EMBL" id="KAK7362479.1"/>
    </source>
</evidence>
<comment type="caution">
    <text evidence="4">The sequence shown here is derived from an EMBL/GenBank/DDBJ whole genome shotgun (WGS) entry which is preliminary data.</text>
</comment>
<keyword evidence="5" id="KW-1185">Reference proteome</keyword>
<evidence type="ECO:0000256" key="1">
    <source>
        <dbReference type="ARBA" id="ARBA00023175"/>
    </source>
</evidence>
<evidence type="ECO:0000256" key="2">
    <source>
        <dbReference type="PROSITE-ProRule" id="PRU00283"/>
    </source>
</evidence>
<reference evidence="4 5" key="1">
    <citation type="submission" date="2024-01" db="EMBL/GenBank/DDBJ databases">
        <title>The genomes of 5 underutilized Papilionoideae crops provide insights into root nodulation and disease resistanc.</title>
        <authorList>
            <person name="Jiang F."/>
        </authorList>
    </citation>
    <scope>NUCLEOTIDE SEQUENCE [LARGE SCALE GENOMIC DNA]</scope>
    <source>
        <strain evidence="4">LVBAO_FW01</strain>
        <tissue evidence="4">Leaves</tissue>
    </source>
</reference>
<gene>
    <name evidence="4" type="ORF">VNO77_04594</name>
</gene>
<dbReference type="PROSITE" id="PS50067">
    <property type="entry name" value="KINESIN_MOTOR_2"/>
    <property type="match status" value="1"/>
</dbReference>